<dbReference type="EMBL" id="JAAGOA010000029">
    <property type="protein sequence ID" value="NEE04116.1"/>
    <property type="molecule type" value="Genomic_DNA"/>
</dbReference>
<dbReference type="AlphaFoldDB" id="A0A6L9SFS9"/>
<protein>
    <recommendedName>
        <fullName evidence="3">Phosphotransacetylase</fullName>
    </recommendedName>
</protein>
<reference evidence="1 2" key="1">
    <citation type="submission" date="2020-02" db="EMBL/GenBank/DDBJ databases">
        <authorList>
            <person name="Li X.-J."/>
            <person name="Han X.-M."/>
        </authorList>
    </citation>
    <scope>NUCLEOTIDE SEQUENCE [LARGE SCALE GENOMIC DNA]</scope>
    <source>
        <strain evidence="1 2">CCTCC AB 2017055</strain>
    </source>
</reference>
<organism evidence="1 2">
    <name type="scientific">Phytoactinopolyspora halotolerans</name>
    <dbReference type="NCBI Taxonomy" id="1981512"/>
    <lineage>
        <taxon>Bacteria</taxon>
        <taxon>Bacillati</taxon>
        <taxon>Actinomycetota</taxon>
        <taxon>Actinomycetes</taxon>
        <taxon>Jiangellales</taxon>
        <taxon>Jiangellaceae</taxon>
        <taxon>Phytoactinopolyspora</taxon>
    </lineage>
</organism>
<accession>A0A6L9SFS9</accession>
<sequence>MKGEMSCPRCGRSPQPPGAWSNRWTCGEHGEIFPLSPVAAPSARLARQLGERSDVPLWLVWPLMRGWVVGALLSAGDDVHGVQGTAVAISGPNPFGGAADLVLVAEEQDVGLGAGLAGVEGRDPGDAVKAEPQARVEVDGRTVPLWCVTGHPDRAVYAGHWDGRWLWMILRPHMAGALLLEDLVLADLRMLGSEAEMLPYGAPPPWLAARYGYDQ</sequence>
<evidence type="ECO:0000313" key="2">
    <source>
        <dbReference type="Proteomes" id="UP000475214"/>
    </source>
</evidence>
<evidence type="ECO:0008006" key="3">
    <source>
        <dbReference type="Google" id="ProtNLM"/>
    </source>
</evidence>
<gene>
    <name evidence="1" type="ORF">G1H10_28495</name>
</gene>
<keyword evidence="2" id="KW-1185">Reference proteome</keyword>
<comment type="caution">
    <text evidence="1">The sequence shown here is derived from an EMBL/GenBank/DDBJ whole genome shotgun (WGS) entry which is preliminary data.</text>
</comment>
<dbReference type="Pfam" id="PF20544">
    <property type="entry name" value="DUF6758"/>
    <property type="match status" value="1"/>
</dbReference>
<dbReference type="InterPro" id="IPR046646">
    <property type="entry name" value="DUF6758"/>
</dbReference>
<dbReference type="Proteomes" id="UP000475214">
    <property type="component" value="Unassembled WGS sequence"/>
</dbReference>
<dbReference type="RefSeq" id="WP_163744363.1">
    <property type="nucleotide sequence ID" value="NZ_JAAGOA010000029.1"/>
</dbReference>
<evidence type="ECO:0000313" key="1">
    <source>
        <dbReference type="EMBL" id="NEE04116.1"/>
    </source>
</evidence>
<name>A0A6L9SFS9_9ACTN</name>
<proteinExistence type="predicted"/>